<proteinExistence type="predicted"/>
<dbReference type="EMBL" id="CM042020">
    <property type="protein sequence ID" value="KAI3822875.1"/>
    <property type="molecule type" value="Genomic_DNA"/>
</dbReference>
<sequence length="93" mass="10870">MIYFILSWLCNVIYKSLLHCMRGTHKRKNVGTRDFWISCTCAYDLKKSVFNRQIGLICRTHLYNSQGMRYCNQQVLMGIPLCVCEARDPEGSK</sequence>
<comment type="caution">
    <text evidence="1">The sequence shown here is derived from an EMBL/GenBank/DDBJ whole genome shotgun (WGS) entry which is preliminary data.</text>
</comment>
<keyword evidence="2" id="KW-1185">Reference proteome</keyword>
<organism evidence="1 2">
    <name type="scientific">Smallanthus sonchifolius</name>
    <dbReference type="NCBI Taxonomy" id="185202"/>
    <lineage>
        <taxon>Eukaryota</taxon>
        <taxon>Viridiplantae</taxon>
        <taxon>Streptophyta</taxon>
        <taxon>Embryophyta</taxon>
        <taxon>Tracheophyta</taxon>
        <taxon>Spermatophyta</taxon>
        <taxon>Magnoliopsida</taxon>
        <taxon>eudicotyledons</taxon>
        <taxon>Gunneridae</taxon>
        <taxon>Pentapetalae</taxon>
        <taxon>asterids</taxon>
        <taxon>campanulids</taxon>
        <taxon>Asterales</taxon>
        <taxon>Asteraceae</taxon>
        <taxon>Asteroideae</taxon>
        <taxon>Heliantheae alliance</taxon>
        <taxon>Millerieae</taxon>
        <taxon>Smallanthus</taxon>
    </lineage>
</organism>
<reference evidence="1 2" key="2">
    <citation type="journal article" date="2022" name="Mol. Ecol. Resour.">
        <title>The genomes of chicory, endive, great burdock and yacon provide insights into Asteraceae paleo-polyploidization history and plant inulin production.</title>
        <authorList>
            <person name="Fan W."/>
            <person name="Wang S."/>
            <person name="Wang H."/>
            <person name="Wang A."/>
            <person name="Jiang F."/>
            <person name="Liu H."/>
            <person name="Zhao H."/>
            <person name="Xu D."/>
            <person name="Zhang Y."/>
        </authorList>
    </citation>
    <scope>NUCLEOTIDE SEQUENCE [LARGE SCALE GENOMIC DNA]</scope>
    <source>
        <strain evidence="2">cv. Yunnan</strain>
        <tissue evidence="1">Leaves</tissue>
    </source>
</reference>
<evidence type="ECO:0000313" key="2">
    <source>
        <dbReference type="Proteomes" id="UP001056120"/>
    </source>
</evidence>
<accession>A0ACB9JSB6</accession>
<dbReference type="Proteomes" id="UP001056120">
    <property type="component" value="Linkage Group LG03"/>
</dbReference>
<gene>
    <name evidence="1" type="ORF">L1987_10474</name>
</gene>
<name>A0ACB9JSB6_9ASTR</name>
<reference evidence="2" key="1">
    <citation type="journal article" date="2022" name="Mol. Ecol. Resour.">
        <title>The genomes of chicory, endive, great burdock and yacon provide insights into Asteraceae palaeo-polyploidization history and plant inulin production.</title>
        <authorList>
            <person name="Fan W."/>
            <person name="Wang S."/>
            <person name="Wang H."/>
            <person name="Wang A."/>
            <person name="Jiang F."/>
            <person name="Liu H."/>
            <person name="Zhao H."/>
            <person name="Xu D."/>
            <person name="Zhang Y."/>
        </authorList>
    </citation>
    <scope>NUCLEOTIDE SEQUENCE [LARGE SCALE GENOMIC DNA]</scope>
    <source>
        <strain evidence="2">cv. Yunnan</strain>
    </source>
</reference>
<protein>
    <submittedName>
        <fullName evidence="1">Uncharacterized protein</fullName>
    </submittedName>
</protein>
<evidence type="ECO:0000313" key="1">
    <source>
        <dbReference type="EMBL" id="KAI3822875.1"/>
    </source>
</evidence>